<accession>A0A1D2M0F6</accession>
<feature type="non-terminal residue" evidence="2">
    <location>
        <position position="1"/>
    </location>
</feature>
<evidence type="ECO:0000256" key="1">
    <source>
        <dbReference type="SAM" id="MobiDB-lite"/>
    </source>
</evidence>
<dbReference type="Proteomes" id="UP000094527">
    <property type="component" value="Unassembled WGS sequence"/>
</dbReference>
<evidence type="ECO:0000313" key="3">
    <source>
        <dbReference type="Proteomes" id="UP000094527"/>
    </source>
</evidence>
<comment type="caution">
    <text evidence="2">The sequence shown here is derived from an EMBL/GenBank/DDBJ whole genome shotgun (WGS) entry which is preliminary data.</text>
</comment>
<name>A0A1D2M0F6_ORCCI</name>
<sequence length="336" mass="38274">ASIRLRFGSCPPKQRRYEARTDLLKNNEIFNTEEQSKIRSPKAILHQMEISQASQPPKGLLFQTIDGGYSDLLLKKLEGNYMNSRRLVFLSNGHSLMTPMKFLRFLCENMEIGIHVEKFRFWLGPAIGVQHRTEIFAGRFCGVAQAELSVLSAQLAAANVLERMWNYFKIPGFDSKYAVFPGPRFRCICKVKNEQTVGTNEFLHIIFSLHYVGCGNVQASYRSDERKRSTISRRPTPGLFCGWGECPTLTQIFGERGLIPNPPEGNKREWMLENNVIDADIDSCLHDPSNSSSYLDNNGIWVSANAKLEYKMNLEEAAKKVSPSSKQEYPQRKHPM</sequence>
<reference evidence="2 3" key="1">
    <citation type="journal article" date="2016" name="Genome Biol. Evol.">
        <title>Gene Family Evolution Reflects Adaptation to Soil Environmental Stressors in the Genome of the Collembolan Orchesella cincta.</title>
        <authorList>
            <person name="Faddeeva-Vakhrusheva A."/>
            <person name="Derks M.F."/>
            <person name="Anvar S.Y."/>
            <person name="Agamennone V."/>
            <person name="Suring W."/>
            <person name="Smit S."/>
            <person name="van Straalen N.M."/>
            <person name="Roelofs D."/>
        </authorList>
    </citation>
    <scope>NUCLEOTIDE SEQUENCE [LARGE SCALE GENOMIC DNA]</scope>
    <source>
        <tissue evidence="2">Mixed pool</tissue>
    </source>
</reference>
<keyword evidence="3" id="KW-1185">Reference proteome</keyword>
<dbReference type="AlphaFoldDB" id="A0A1D2M0F6"/>
<gene>
    <name evidence="2" type="ORF">Ocin01_20238</name>
</gene>
<dbReference type="EMBL" id="LJIJ01009216">
    <property type="protein sequence ID" value="ODM59393.1"/>
    <property type="molecule type" value="Genomic_DNA"/>
</dbReference>
<protein>
    <submittedName>
        <fullName evidence="2">Uncharacterized protein</fullName>
    </submittedName>
</protein>
<proteinExistence type="predicted"/>
<organism evidence="2 3">
    <name type="scientific">Orchesella cincta</name>
    <name type="common">Springtail</name>
    <name type="synonym">Podura cincta</name>
    <dbReference type="NCBI Taxonomy" id="48709"/>
    <lineage>
        <taxon>Eukaryota</taxon>
        <taxon>Metazoa</taxon>
        <taxon>Ecdysozoa</taxon>
        <taxon>Arthropoda</taxon>
        <taxon>Hexapoda</taxon>
        <taxon>Collembola</taxon>
        <taxon>Entomobryomorpha</taxon>
        <taxon>Entomobryoidea</taxon>
        <taxon>Orchesellidae</taxon>
        <taxon>Orchesellinae</taxon>
        <taxon>Orchesella</taxon>
    </lineage>
</organism>
<evidence type="ECO:0000313" key="2">
    <source>
        <dbReference type="EMBL" id="ODM59393.1"/>
    </source>
</evidence>
<feature type="region of interest" description="Disordered" evidence="1">
    <location>
        <begin position="316"/>
        <end position="336"/>
    </location>
</feature>